<evidence type="ECO:0000259" key="7">
    <source>
        <dbReference type="PROSITE" id="PS50089"/>
    </source>
</evidence>
<keyword evidence="3" id="KW-0677">Repeat</keyword>
<evidence type="ECO:0000256" key="3">
    <source>
        <dbReference type="ARBA" id="ARBA00022737"/>
    </source>
</evidence>
<dbReference type="EMBL" id="JH993052">
    <property type="protein sequence ID" value="EKX38069.1"/>
    <property type="molecule type" value="Genomic_DNA"/>
</dbReference>
<dbReference type="PANTHER" id="PTHR11224:SF10">
    <property type="entry name" value="IP09428P-RELATED"/>
    <property type="match status" value="1"/>
</dbReference>
<evidence type="ECO:0000313" key="10">
    <source>
        <dbReference type="EnsemblProtists" id="EKX38069"/>
    </source>
</evidence>
<dbReference type="HOGENOM" id="CLU_040815_1_0_1"/>
<evidence type="ECO:0000256" key="2">
    <source>
        <dbReference type="ARBA" id="ARBA00022723"/>
    </source>
</evidence>
<evidence type="ECO:0000259" key="8">
    <source>
        <dbReference type="PROSITE" id="PS50103"/>
    </source>
</evidence>
<keyword evidence="4 6" id="KW-0863">Zinc-finger</keyword>
<dbReference type="SUPFAM" id="SSF90229">
    <property type="entry name" value="CCCH zinc finger"/>
    <property type="match status" value="2"/>
</dbReference>
<dbReference type="InterPro" id="IPR000571">
    <property type="entry name" value="Znf_CCCH"/>
</dbReference>
<feature type="zinc finger region" description="C3H1-type" evidence="6">
    <location>
        <begin position="8"/>
        <end position="35"/>
    </location>
</feature>
<evidence type="ECO:0000256" key="4">
    <source>
        <dbReference type="ARBA" id="ARBA00022771"/>
    </source>
</evidence>
<dbReference type="InterPro" id="IPR017907">
    <property type="entry name" value="Znf_RING_CS"/>
</dbReference>
<evidence type="ECO:0000313" key="11">
    <source>
        <dbReference type="Proteomes" id="UP000011087"/>
    </source>
</evidence>
<dbReference type="InterPro" id="IPR036855">
    <property type="entry name" value="Znf_CCCH_sf"/>
</dbReference>
<sequence length="345" mass="38030">MEKSATGQDTAPPCRFFIQGRCNAGRACRFSHDPRYLQQKDVLGKAPCKFFQTGGCVAGDACPYAHFIVKKKKPAASKPAPVAFIPKPTEGYAVHAKASLRSDELEGCSAYKNTLGDAEDDLTYETESFLIGITDDDETNTLEAGSSLPDGFSYAAFARRGLNDAEIDASSIVAGSQDLLTDEDLAKRRLLREQIMASTSKECGICMETVVGKQSQFGLLEGCDHIFCLSCIREWRSVNILEKNVKRSCPLCRCVSFYVIPSSFFPRNQEEKDSVVASYRERLQKIPCKHFNFGAGECPFGTSCFYEHRYRDGTLQQAGMPRLRVTEDGELAAIGKLKLSDVLGL</sequence>
<dbReference type="PANTHER" id="PTHR11224">
    <property type="entry name" value="MAKORIN-RELATED"/>
    <property type="match status" value="1"/>
</dbReference>
<dbReference type="SMART" id="SM00184">
    <property type="entry name" value="RING"/>
    <property type="match status" value="1"/>
</dbReference>
<gene>
    <name evidence="9" type="ORF">GUITHDRAFT_165317</name>
</gene>
<proteinExistence type="predicted"/>
<evidence type="ECO:0000256" key="1">
    <source>
        <dbReference type="ARBA" id="ARBA00022679"/>
    </source>
</evidence>
<dbReference type="Proteomes" id="UP000011087">
    <property type="component" value="Unassembled WGS sequence"/>
</dbReference>
<evidence type="ECO:0008006" key="12">
    <source>
        <dbReference type="Google" id="ProtNLM"/>
    </source>
</evidence>
<dbReference type="Pfam" id="PF13639">
    <property type="entry name" value="zf-RING_2"/>
    <property type="match status" value="1"/>
</dbReference>
<dbReference type="GO" id="GO:0061630">
    <property type="term" value="F:ubiquitin protein ligase activity"/>
    <property type="evidence" value="ECO:0007669"/>
    <property type="project" value="InterPro"/>
</dbReference>
<dbReference type="GO" id="GO:0008270">
    <property type="term" value="F:zinc ion binding"/>
    <property type="evidence" value="ECO:0007669"/>
    <property type="project" value="UniProtKB-KW"/>
</dbReference>
<dbReference type="PaxDb" id="55529-EKX38069"/>
<dbReference type="PROSITE" id="PS50103">
    <property type="entry name" value="ZF_C3H1"/>
    <property type="match status" value="3"/>
</dbReference>
<feature type="domain" description="C3H1-type" evidence="8">
    <location>
        <begin position="282"/>
        <end position="311"/>
    </location>
</feature>
<protein>
    <recommendedName>
        <fullName evidence="12">RING-type E3 ubiquitin transferase</fullName>
    </recommendedName>
</protein>
<dbReference type="Gene3D" id="3.30.40.10">
    <property type="entry name" value="Zinc/RING finger domain, C3HC4 (zinc finger)"/>
    <property type="match status" value="1"/>
</dbReference>
<dbReference type="STRING" id="905079.L1IQA8"/>
<dbReference type="InterPro" id="IPR013083">
    <property type="entry name" value="Znf_RING/FYVE/PHD"/>
</dbReference>
<evidence type="ECO:0000256" key="6">
    <source>
        <dbReference type="PROSITE-ProRule" id="PRU00723"/>
    </source>
</evidence>
<feature type="domain" description="C3H1-type" evidence="8">
    <location>
        <begin position="8"/>
        <end position="35"/>
    </location>
</feature>
<dbReference type="OrthoDB" id="250836at2759"/>
<feature type="zinc finger region" description="C3H1-type" evidence="6">
    <location>
        <begin position="282"/>
        <end position="311"/>
    </location>
</feature>
<dbReference type="GeneID" id="17294776"/>
<feature type="domain" description="RING-type" evidence="7">
    <location>
        <begin position="203"/>
        <end position="253"/>
    </location>
</feature>
<dbReference type="Pfam" id="PF18044">
    <property type="entry name" value="zf-CCCH_4"/>
    <property type="match status" value="1"/>
</dbReference>
<reference evidence="10" key="3">
    <citation type="submission" date="2016-03" db="UniProtKB">
        <authorList>
            <consortium name="EnsemblProtists"/>
        </authorList>
    </citation>
    <scope>IDENTIFICATION</scope>
</reference>
<keyword evidence="2 6" id="KW-0479">Metal-binding</keyword>
<dbReference type="OMA" id="REHICIL"/>
<dbReference type="InterPro" id="IPR041367">
    <property type="entry name" value="Znf-CCCH_4"/>
</dbReference>
<dbReference type="GO" id="GO:0000209">
    <property type="term" value="P:protein polyubiquitination"/>
    <property type="evidence" value="ECO:0007669"/>
    <property type="project" value="InterPro"/>
</dbReference>
<keyword evidence="1" id="KW-0808">Transferase</keyword>
<dbReference type="RefSeq" id="XP_005825049.1">
    <property type="nucleotide sequence ID" value="XM_005824992.1"/>
</dbReference>
<dbReference type="eggNOG" id="KOG1039">
    <property type="taxonomic scope" value="Eukaryota"/>
</dbReference>
<dbReference type="KEGG" id="gtt:GUITHDRAFT_165317"/>
<accession>L1IQA8</accession>
<feature type="zinc finger region" description="C3H1-type" evidence="6">
    <location>
        <begin position="43"/>
        <end position="69"/>
    </location>
</feature>
<dbReference type="SMART" id="SM00356">
    <property type="entry name" value="ZnF_C3H1"/>
    <property type="match status" value="3"/>
</dbReference>
<keyword evidence="11" id="KW-1185">Reference proteome</keyword>
<feature type="domain" description="C3H1-type" evidence="8">
    <location>
        <begin position="43"/>
        <end position="69"/>
    </location>
</feature>
<dbReference type="Gene3D" id="4.10.1000.10">
    <property type="entry name" value="Zinc finger, CCCH-type"/>
    <property type="match status" value="1"/>
</dbReference>
<evidence type="ECO:0000256" key="5">
    <source>
        <dbReference type="ARBA" id="ARBA00022833"/>
    </source>
</evidence>
<dbReference type="PROSITE" id="PS50089">
    <property type="entry name" value="ZF_RING_2"/>
    <property type="match status" value="1"/>
</dbReference>
<name>L1IQA8_GUITC</name>
<organism evidence="9">
    <name type="scientific">Guillardia theta (strain CCMP2712)</name>
    <name type="common">Cryptophyte</name>
    <dbReference type="NCBI Taxonomy" id="905079"/>
    <lineage>
        <taxon>Eukaryota</taxon>
        <taxon>Cryptophyceae</taxon>
        <taxon>Pyrenomonadales</taxon>
        <taxon>Geminigeraceae</taxon>
        <taxon>Guillardia</taxon>
    </lineage>
</organism>
<reference evidence="11" key="2">
    <citation type="submission" date="2012-11" db="EMBL/GenBank/DDBJ databases">
        <authorList>
            <person name="Kuo A."/>
            <person name="Curtis B.A."/>
            <person name="Tanifuji G."/>
            <person name="Burki F."/>
            <person name="Gruber A."/>
            <person name="Irimia M."/>
            <person name="Maruyama S."/>
            <person name="Arias M.C."/>
            <person name="Ball S.G."/>
            <person name="Gile G.H."/>
            <person name="Hirakawa Y."/>
            <person name="Hopkins J.F."/>
            <person name="Rensing S.A."/>
            <person name="Schmutz J."/>
            <person name="Symeonidi A."/>
            <person name="Elias M."/>
            <person name="Eveleigh R.J."/>
            <person name="Herman E.K."/>
            <person name="Klute M.J."/>
            <person name="Nakayama T."/>
            <person name="Obornik M."/>
            <person name="Reyes-Prieto A."/>
            <person name="Armbrust E.V."/>
            <person name="Aves S.J."/>
            <person name="Beiko R.G."/>
            <person name="Coutinho P."/>
            <person name="Dacks J.B."/>
            <person name="Durnford D.G."/>
            <person name="Fast N.M."/>
            <person name="Green B.R."/>
            <person name="Grisdale C."/>
            <person name="Hempe F."/>
            <person name="Henrissat B."/>
            <person name="Hoppner M.P."/>
            <person name="Ishida K.-I."/>
            <person name="Kim E."/>
            <person name="Koreny L."/>
            <person name="Kroth P.G."/>
            <person name="Liu Y."/>
            <person name="Malik S.-B."/>
            <person name="Maier U.G."/>
            <person name="McRose D."/>
            <person name="Mock T."/>
            <person name="Neilson J.A."/>
            <person name="Onodera N.T."/>
            <person name="Poole A.M."/>
            <person name="Pritham E.J."/>
            <person name="Richards T.A."/>
            <person name="Rocap G."/>
            <person name="Roy S.W."/>
            <person name="Sarai C."/>
            <person name="Schaack S."/>
            <person name="Shirato S."/>
            <person name="Slamovits C.H."/>
            <person name="Spencer D.F."/>
            <person name="Suzuki S."/>
            <person name="Worden A.Z."/>
            <person name="Zauner S."/>
            <person name="Barry K."/>
            <person name="Bell C."/>
            <person name="Bharti A.K."/>
            <person name="Crow J.A."/>
            <person name="Grimwood J."/>
            <person name="Kramer R."/>
            <person name="Lindquist E."/>
            <person name="Lucas S."/>
            <person name="Salamov A."/>
            <person name="McFadden G.I."/>
            <person name="Lane C.E."/>
            <person name="Keeling P.J."/>
            <person name="Gray M.W."/>
            <person name="Grigoriev I.V."/>
            <person name="Archibald J.M."/>
        </authorList>
    </citation>
    <scope>NUCLEOTIDE SEQUENCE</scope>
    <source>
        <strain evidence="11">CCMP2712</strain>
    </source>
</reference>
<dbReference type="Gene3D" id="1.20.120.1350">
    <property type="entry name" value="Pneumovirus matrix protein 2 (M2), zinc-binding domain"/>
    <property type="match status" value="1"/>
</dbReference>
<dbReference type="PROSITE" id="PS00518">
    <property type="entry name" value="ZF_RING_1"/>
    <property type="match status" value="1"/>
</dbReference>
<dbReference type="SUPFAM" id="SSF57850">
    <property type="entry name" value="RING/U-box"/>
    <property type="match status" value="1"/>
</dbReference>
<dbReference type="CDD" id="cd16521">
    <property type="entry name" value="RING-HC_MKRN"/>
    <property type="match status" value="1"/>
</dbReference>
<dbReference type="AlphaFoldDB" id="L1IQA8"/>
<dbReference type="InterPro" id="IPR001841">
    <property type="entry name" value="Znf_RING"/>
</dbReference>
<keyword evidence="5 6" id="KW-0862">Zinc</keyword>
<reference evidence="9 11" key="1">
    <citation type="journal article" date="2012" name="Nature">
        <title>Algal genomes reveal evolutionary mosaicism and the fate of nucleomorphs.</title>
        <authorList>
            <consortium name="DOE Joint Genome Institute"/>
            <person name="Curtis B.A."/>
            <person name="Tanifuji G."/>
            <person name="Burki F."/>
            <person name="Gruber A."/>
            <person name="Irimia M."/>
            <person name="Maruyama S."/>
            <person name="Arias M.C."/>
            <person name="Ball S.G."/>
            <person name="Gile G.H."/>
            <person name="Hirakawa Y."/>
            <person name="Hopkins J.F."/>
            <person name="Kuo A."/>
            <person name="Rensing S.A."/>
            <person name="Schmutz J."/>
            <person name="Symeonidi A."/>
            <person name="Elias M."/>
            <person name="Eveleigh R.J."/>
            <person name="Herman E.K."/>
            <person name="Klute M.J."/>
            <person name="Nakayama T."/>
            <person name="Obornik M."/>
            <person name="Reyes-Prieto A."/>
            <person name="Armbrust E.V."/>
            <person name="Aves S.J."/>
            <person name="Beiko R.G."/>
            <person name="Coutinho P."/>
            <person name="Dacks J.B."/>
            <person name="Durnford D.G."/>
            <person name="Fast N.M."/>
            <person name="Green B.R."/>
            <person name="Grisdale C.J."/>
            <person name="Hempel F."/>
            <person name="Henrissat B."/>
            <person name="Hoppner M.P."/>
            <person name="Ishida K."/>
            <person name="Kim E."/>
            <person name="Koreny L."/>
            <person name="Kroth P.G."/>
            <person name="Liu Y."/>
            <person name="Malik S.B."/>
            <person name="Maier U.G."/>
            <person name="McRose D."/>
            <person name="Mock T."/>
            <person name="Neilson J.A."/>
            <person name="Onodera N.T."/>
            <person name="Poole A.M."/>
            <person name="Pritham E.J."/>
            <person name="Richards T.A."/>
            <person name="Rocap G."/>
            <person name="Roy S.W."/>
            <person name="Sarai C."/>
            <person name="Schaack S."/>
            <person name="Shirato S."/>
            <person name="Slamovits C.H."/>
            <person name="Spencer D.F."/>
            <person name="Suzuki S."/>
            <person name="Worden A.Z."/>
            <person name="Zauner S."/>
            <person name="Barry K."/>
            <person name="Bell C."/>
            <person name="Bharti A.K."/>
            <person name="Crow J.A."/>
            <person name="Grimwood J."/>
            <person name="Kramer R."/>
            <person name="Lindquist E."/>
            <person name="Lucas S."/>
            <person name="Salamov A."/>
            <person name="McFadden G.I."/>
            <person name="Lane C.E."/>
            <person name="Keeling P.J."/>
            <person name="Gray M.W."/>
            <person name="Grigoriev I.V."/>
            <person name="Archibald J.M."/>
        </authorList>
    </citation>
    <scope>NUCLEOTIDE SEQUENCE</scope>
    <source>
        <strain evidence="9 11">CCMP2712</strain>
    </source>
</reference>
<dbReference type="Pfam" id="PF14608">
    <property type="entry name" value="zf-CCCH_2"/>
    <property type="match status" value="2"/>
</dbReference>
<dbReference type="InterPro" id="IPR045072">
    <property type="entry name" value="MKRN-like"/>
</dbReference>
<dbReference type="EnsemblProtists" id="EKX38069">
    <property type="protein sequence ID" value="EKX38069"/>
    <property type="gene ID" value="GUITHDRAFT_165317"/>
</dbReference>
<evidence type="ECO:0000313" key="9">
    <source>
        <dbReference type="EMBL" id="EKX38069.1"/>
    </source>
</evidence>